<dbReference type="Pfam" id="PF15085">
    <property type="entry name" value="NPFF"/>
    <property type="match status" value="1"/>
</dbReference>
<dbReference type="AlphaFoldDB" id="A0A672S2L7"/>
<proteinExistence type="predicted"/>
<dbReference type="OMA" id="EDHINSP"/>
<reference evidence="1" key="1">
    <citation type="submission" date="2025-08" db="UniProtKB">
        <authorList>
            <consortium name="Ensembl"/>
        </authorList>
    </citation>
    <scope>IDENTIFICATION</scope>
</reference>
<dbReference type="InParanoid" id="A0A672S2L7"/>
<protein>
    <recommendedName>
        <fullName evidence="3">Neuropeptide FF-amide peptide precursor like</fullName>
    </recommendedName>
</protein>
<evidence type="ECO:0000313" key="2">
    <source>
        <dbReference type="Proteomes" id="UP000472262"/>
    </source>
</evidence>
<evidence type="ECO:0008006" key="3">
    <source>
        <dbReference type="Google" id="ProtNLM"/>
    </source>
</evidence>
<dbReference type="PANTHER" id="PTHR15044">
    <property type="entry name" value="NEUROPEPTIDE FF"/>
    <property type="match status" value="1"/>
</dbReference>
<dbReference type="InterPro" id="IPR008065">
    <property type="entry name" value="NPFF"/>
</dbReference>
<keyword evidence="2" id="KW-1185">Reference proteome</keyword>
<dbReference type="GO" id="GO:0005184">
    <property type="term" value="F:neuropeptide hormone activity"/>
    <property type="evidence" value="ECO:0007669"/>
    <property type="project" value="InterPro"/>
</dbReference>
<organism evidence="1 2">
    <name type="scientific">Sinocyclocheilus grahami</name>
    <name type="common">Dianchi golden-line fish</name>
    <name type="synonym">Barbus grahami</name>
    <dbReference type="NCBI Taxonomy" id="75366"/>
    <lineage>
        <taxon>Eukaryota</taxon>
        <taxon>Metazoa</taxon>
        <taxon>Chordata</taxon>
        <taxon>Craniata</taxon>
        <taxon>Vertebrata</taxon>
        <taxon>Euteleostomi</taxon>
        <taxon>Actinopterygii</taxon>
        <taxon>Neopterygii</taxon>
        <taxon>Teleostei</taxon>
        <taxon>Ostariophysi</taxon>
        <taxon>Cypriniformes</taxon>
        <taxon>Cyprinidae</taxon>
        <taxon>Cyprininae</taxon>
        <taxon>Sinocyclocheilus</taxon>
    </lineage>
</organism>
<reference evidence="1" key="2">
    <citation type="submission" date="2025-09" db="UniProtKB">
        <authorList>
            <consortium name="Ensembl"/>
        </authorList>
    </citation>
    <scope>IDENTIFICATION</scope>
</reference>
<dbReference type="Proteomes" id="UP000472262">
    <property type="component" value="Unassembled WGS sequence"/>
</dbReference>
<name>A0A672S2L7_SINGR</name>
<dbReference type="PANTHER" id="PTHR15044:SF0">
    <property type="entry name" value="PRO-FMRFAMIDE-RELATED NEUROPEPTIDE FF"/>
    <property type="match status" value="1"/>
</dbReference>
<accession>A0A672S2L7</accession>
<dbReference type="Ensembl" id="ENSSGRT00000102107.1">
    <property type="protein sequence ID" value="ENSSGRP00000095967.1"/>
    <property type="gene ID" value="ENSSGRG00000047970.1"/>
</dbReference>
<sequence>HQSCLEIRTLLGFRTTLMKGFDPLQMFGRGTRSGLSTEERIQSRDWETVPGQIWSLAVPQRFGKK</sequence>
<evidence type="ECO:0000313" key="1">
    <source>
        <dbReference type="Ensembl" id="ENSSGRP00000095967.1"/>
    </source>
</evidence>